<name>A0A542ZG50_9MICO</name>
<dbReference type="SUPFAM" id="SSF51735">
    <property type="entry name" value="NAD(P)-binding Rossmann-fold domains"/>
    <property type="match status" value="1"/>
</dbReference>
<proteinExistence type="predicted"/>
<organism evidence="2 3">
    <name type="scientific">Oryzihumus leptocrescens</name>
    <dbReference type="NCBI Taxonomy" id="297536"/>
    <lineage>
        <taxon>Bacteria</taxon>
        <taxon>Bacillati</taxon>
        <taxon>Actinomycetota</taxon>
        <taxon>Actinomycetes</taxon>
        <taxon>Micrococcales</taxon>
        <taxon>Intrasporangiaceae</taxon>
        <taxon>Oryzihumus</taxon>
    </lineage>
</organism>
<dbReference type="SMART" id="SM00881">
    <property type="entry name" value="CoA_binding"/>
    <property type="match status" value="1"/>
</dbReference>
<dbReference type="InterPro" id="IPR003781">
    <property type="entry name" value="CoA-bd"/>
</dbReference>
<dbReference type="OrthoDB" id="9804695at2"/>
<dbReference type="InterPro" id="IPR036291">
    <property type="entry name" value="NAD(P)-bd_dom_sf"/>
</dbReference>
<sequence length="144" mass="15376">MSPVAVNDREVIRSVLQTPATWAVVGLSTDPGRTAYGVSRWMREALGHRIIPVHPRAEEVFGEAGYASLANIPDGEKVAVVDCFVNSSHVGAVVDEAIAQKGRLGIETVWLQLGVVDQAAAERAHDAGLAVVMDTCPKMEYPAL</sequence>
<dbReference type="Proteomes" id="UP000319514">
    <property type="component" value="Unassembled WGS sequence"/>
</dbReference>
<dbReference type="PANTHER" id="PTHR33303">
    <property type="entry name" value="CYTOPLASMIC PROTEIN-RELATED"/>
    <property type="match status" value="1"/>
</dbReference>
<dbReference type="Pfam" id="PF13380">
    <property type="entry name" value="CoA_binding_2"/>
    <property type="match status" value="1"/>
</dbReference>
<dbReference type="RefSeq" id="WP_141787364.1">
    <property type="nucleotide sequence ID" value="NZ_BAAAKX010000013.1"/>
</dbReference>
<evidence type="ECO:0000259" key="1">
    <source>
        <dbReference type="SMART" id="SM00881"/>
    </source>
</evidence>
<reference evidence="2 3" key="1">
    <citation type="submission" date="2019-06" db="EMBL/GenBank/DDBJ databases">
        <title>Sequencing the genomes of 1000 actinobacteria strains.</title>
        <authorList>
            <person name="Klenk H.-P."/>
        </authorList>
    </citation>
    <scope>NUCLEOTIDE SEQUENCE [LARGE SCALE GENOMIC DNA]</scope>
    <source>
        <strain evidence="2 3">DSM 18082</strain>
    </source>
</reference>
<keyword evidence="3" id="KW-1185">Reference proteome</keyword>
<evidence type="ECO:0000313" key="2">
    <source>
        <dbReference type="EMBL" id="TQL59324.1"/>
    </source>
</evidence>
<feature type="domain" description="CoA-binding" evidence="1">
    <location>
        <begin position="16"/>
        <end position="115"/>
    </location>
</feature>
<dbReference type="EMBL" id="VFOQ01000001">
    <property type="protein sequence ID" value="TQL59324.1"/>
    <property type="molecule type" value="Genomic_DNA"/>
</dbReference>
<dbReference type="AlphaFoldDB" id="A0A542ZG50"/>
<evidence type="ECO:0000313" key="3">
    <source>
        <dbReference type="Proteomes" id="UP000319514"/>
    </source>
</evidence>
<gene>
    <name evidence="2" type="ORF">FB474_0678</name>
</gene>
<protein>
    <recommendedName>
        <fullName evidence="1">CoA-binding domain-containing protein</fullName>
    </recommendedName>
</protein>
<dbReference type="PANTHER" id="PTHR33303:SF2">
    <property type="entry name" value="COA-BINDING DOMAIN-CONTAINING PROTEIN"/>
    <property type="match status" value="1"/>
</dbReference>
<accession>A0A542ZG50</accession>
<dbReference type="Gene3D" id="3.40.50.720">
    <property type="entry name" value="NAD(P)-binding Rossmann-like Domain"/>
    <property type="match status" value="1"/>
</dbReference>
<comment type="caution">
    <text evidence="2">The sequence shown here is derived from an EMBL/GenBank/DDBJ whole genome shotgun (WGS) entry which is preliminary data.</text>
</comment>